<dbReference type="EMBL" id="ABCK01000002">
    <property type="protein sequence ID" value="EDM29216.1"/>
    <property type="molecule type" value="Genomic_DNA"/>
</dbReference>
<proteinExistence type="predicted"/>
<gene>
    <name evidence="1" type="ORF">LNTAR_22539</name>
</gene>
<dbReference type="STRING" id="313628.LNTAR_22539"/>
<comment type="caution">
    <text evidence="1">The sequence shown here is derived from an EMBL/GenBank/DDBJ whole genome shotgun (WGS) entry which is preliminary data.</text>
</comment>
<keyword evidence="2" id="KW-1185">Reference proteome</keyword>
<dbReference type="AlphaFoldDB" id="A6DG99"/>
<dbReference type="Proteomes" id="UP000004947">
    <property type="component" value="Unassembled WGS sequence"/>
</dbReference>
<protein>
    <submittedName>
        <fullName evidence="1">Uncharacterized protein</fullName>
    </submittedName>
</protein>
<evidence type="ECO:0000313" key="1">
    <source>
        <dbReference type="EMBL" id="EDM29216.1"/>
    </source>
</evidence>
<name>A6DG99_9BACT</name>
<organism evidence="1 2">
    <name type="scientific">Lentisphaera araneosa HTCC2155</name>
    <dbReference type="NCBI Taxonomy" id="313628"/>
    <lineage>
        <taxon>Bacteria</taxon>
        <taxon>Pseudomonadati</taxon>
        <taxon>Lentisphaerota</taxon>
        <taxon>Lentisphaeria</taxon>
        <taxon>Lentisphaerales</taxon>
        <taxon>Lentisphaeraceae</taxon>
        <taxon>Lentisphaera</taxon>
    </lineage>
</organism>
<evidence type="ECO:0000313" key="2">
    <source>
        <dbReference type="Proteomes" id="UP000004947"/>
    </source>
</evidence>
<sequence length="80" mass="9392">MDDEEMESVDDLNIRLKRKALLKLARSPMKLFIYNDNLDVNLLLNYVIREGNDETYLTVMQTIIQPFKLTGEEVKHNSFS</sequence>
<accession>A6DG99</accession>
<reference evidence="1 2" key="1">
    <citation type="journal article" date="2010" name="J. Bacteriol.">
        <title>Genome sequence of Lentisphaera araneosa HTCC2155T, the type species of the order Lentisphaerales in the phylum Lentisphaerae.</title>
        <authorList>
            <person name="Thrash J.C."/>
            <person name="Cho J.C."/>
            <person name="Vergin K.L."/>
            <person name="Morris R.M."/>
            <person name="Giovannoni S.J."/>
        </authorList>
    </citation>
    <scope>NUCLEOTIDE SEQUENCE [LARGE SCALE GENOMIC DNA]</scope>
    <source>
        <strain evidence="1 2">HTCC2155</strain>
    </source>
</reference>